<dbReference type="Proteomes" id="UP000079169">
    <property type="component" value="Unplaced"/>
</dbReference>
<dbReference type="Gene3D" id="1.25.40.10">
    <property type="entry name" value="Tetratricopeptide repeat domain"/>
    <property type="match status" value="2"/>
</dbReference>
<dbReference type="GO" id="GO:0008017">
    <property type="term" value="F:microtubule binding"/>
    <property type="evidence" value="ECO:0007669"/>
    <property type="project" value="TreeGrafter"/>
</dbReference>
<feature type="signal peptide" evidence="9">
    <location>
        <begin position="1"/>
        <end position="21"/>
    </location>
</feature>
<evidence type="ECO:0000256" key="2">
    <source>
        <dbReference type="ARBA" id="ARBA00011375"/>
    </source>
</evidence>
<protein>
    <recommendedName>
        <fullName evidence="7">Regulator of microtubule dynamics protein 1</fullName>
    </recommendedName>
    <alternativeName>
        <fullName evidence="8">Protein FAM82B</fullName>
    </alternativeName>
</protein>
<evidence type="ECO:0000313" key="11">
    <source>
        <dbReference type="RefSeq" id="XP_017299489.1"/>
    </source>
</evidence>
<reference evidence="11" key="1">
    <citation type="submission" date="2025-08" db="UniProtKB">
        <authorList>
            <consortium name="RefSeq"/>
        </authorList>
    </citation>
    <scope>IDENTIFICATION</scope>
</reference>
<dbReference type="OMA" id="KCAESHQ"/>
<evidence type="ECO:0000256" key="3">
    <source>
        <dbReference type="ARBA" id="ARBA00022490"/>
    </source>
</evidence>
<dbReference type="KEGG" id="dci:103509011"/>
<dbReference type="PaxDb" id="121845-A0A1S4EBN0"/>
<keyword evidence="10" id="KW-1185">Reference proteome</keyword>
<evidence type="ECO:0000256" key="5">
    <source>
        <dbReference type="ARBA" id="ARBA00022803"/>
    </source>
</evidence>
<dbReference type="RefSeq" id="XP_017299489.1">
    <property type="nucleotide sequence ID" value="XM_017444000.2"/>
</dbReference>
<dbReference type="InterPro" id="IPR049039">
    <property type="entry name" value="RMD1-3_a_helical_rpt"/>
</dbReference>
<proteinExistence type="predicted"/>
<keyword evidence="3" id="KW-0963">Cytoplasm</keyword>
<evidence type="ECO:0000256" key="4">
    <source>
        <dbReference type="ARBA" id="ARBA00022737"/>
    </source>
</evidence>
<keyword evidence="6" id="KW-0206">Cytoskeleton</keyword>
<dbReference type="STRING" id="121845.A0A1S4EBN0"/>
<dbReference type="GO" id="GO:0097431">
    <property type="term" value="C:mitotic spindle pole"/>
    <property type="evidence" value="ECO:0007669"/>
    <property type="project" value="TreeGrafter"/>
</dbReference>
<dbReference type="OrthoDB" id="512473at2759"/>
<keyword evidence="5" id="KW-0802">TPR repeat</keyword>
<evidence type="ECO:0000256" key="6">
    <source>
        <dbReference type="ARBA" id="ARBA00023212"/>
    </source>
</evidence>
<evidence type="ECO:0000256" key="9">
    <source>
        <dbReference type="SAM" id="SignalP"/>
    </source>
</evidence>
<name>A0A1S4EBN0_DIACI</name>
<keyword evidence="4" id="KW-0677">Repeat</keyword>
<dbReference type="Pfam" id="PF21033">
    <property type="entry name" value="RMD1-3"/>
    <property type="match status" value="1"/>
</dbReference>
<dbReference type="GO" id="GO:0005876">
    <property type="term" value="C:spindle microtubule"/>
    <property type="evidence" value="ECO:0007669"/>
    <property type="project" value="TreeGrafter"/>
</dbReference>
<evidence type="ECO:0000256" key="8">
    <source>
        <dbReference type="ARBA" id="ARBA00041958"/>
    </source>
</evidence>
<feature type="chain" id="PRO_5010164838" description="Regulator of microtubule dynamics protein 1" evidence="9">
    <location>
        <begin position="22"/>
        <end position="267"/>
    </location>
</feature>
<accession>A0A1S4EBN0</accession>
<evidence type="ECO:0000313" key="10">
    <source>
        <dbReference type="Proteomes" id="UP000079169"/>
    </source>
</evidence>
<dbReference type="GeneID" id="103509011"/>
<gene>
    <name evidence="11" type="primary">LOC103509011</name>
</gene>
<dbReference type="GO" id="GO:0005739">
    <property type="term" value="C:mitochondrion"/>
    <property type="evidence" value="ECO:0007669"/>
    <property type="project" value="TreeGrafter"/>
</dbReference>
<dbReference type="AlphaFoldDB" id="A0A1S4EBN0"/>
<dbReference type="InterPro" id="IPR011990">
    <property type="entry name" value="TPR-like_helical_dom_sf"/>
</dbReference>
<keyword evidence="9" id="KW-0732">Signal</keyword>
<sequence length="267" mass="30855">MYSKLFVLSLFQFAFVQFGECAELFAVNNSKYPEIDRLLYYGKKDDKAKAYNLTMELNNKQPNDPDVLYRLAKACHCLYDIKRRENDKEASEKYILQGIEYAKKAMELAPNNSNTQKWYGICVGANGQFQSLKEKIKCGVVFRDQMNKAIQMAPKDFTLYSLKGRYQYEISKLSFFERKIAVLIVSDLDEPTAEDAIANCLKAEELAPAPWKENQLLIAKCYIEAGEYAKAVQWLDKAKAIPVVSYEDENSQKEINELLSEWKSYRE</sequence>
<dbReference type="SUPFAM" id="SSF48452">
    <property type="entry name" value="TPR-like"/>
    <property type="match status" value="1"/>
</dbReference>
<evidence type="ECO:0000256" key="7">
    <source>
        <dbReference type="ARBA" id="ARBA00039966"/>
    </source>
</evidence>
<dbReference type="PANTHER" id="PTHR16056">
    <property type="entry name" value="REGULATOR OF MICROTUBULE DYNAMICS PROTEIN"/>
    <property type="match status" value="1"/>
</dbReference>
<organism evidence="10 11">
    <name type="scientific">Diaphorina citri</name>
    <name type="common">Asian citrus psyllid</name>
    <dbReference type="NCBI Taxonomy" id="121845"/>
    <lineage>
        <taxon>Eukaryota</taxon>
        <taxon>Metazoa</taxon>
        <taxon>Ecdysozoa</taxon>
        <taxon>Arthropoda</taxon>
        <taxon>Hexapoda</taxon>
        <taxon>Insecta</taxon>
        <taxon>Pterygota</taxon>
        <taxon>Neoptera</taxon>
        <taxon>Paraneoptera</taxon>
        <taxon>Hemiptera</taxon>
        <taxon>Sternorrhyncha</taxon>
        <taxon>Psylloidea</taxon>
        <taxon>Psyllidae</taxon>
        <taxon>Diaphorininae</taxon>
        <taxon>Diaphorina</taxon>
    </lineage>
</organism>
<comment type="subcellular location">
    <subcellularLocation>
        <location evidence="1">Cytoplasm</location>
        <location evidence="1">Cytoskeleton</location>
    </subcellularLocation>
</comment>
<evidence type="ECO:0000256" key="1">
    <source>
        <dbReference type="ARBA" id="ARBA00004245"/>
    </source>
</evidence>
<comment type="subunit">
    <text evidence="2">Interacts with microtubules.</text>
</comment>
<dbReference type="PANTHER" id="PTHR16056:SF16">
    <property type="entry name" value="REGULATOR OF MICROTUBULE DYNAMICS PROTEIN 1"/>
    <property type="match status" value="1"/>
</dbReference>